<protein>
    <submittedName>
        <fullName evidence="2">Uncharacterized protein</fullName>
    </submittedName>
</protein>
<feature type="compositionally biased region" description="Polar residues" evidence="1">
    <location>
        <begin position="31"/>
        <end position="40"/>
    </location>
</feature>
<keyword evidence="3" id="KW-1185">Reference proteome</keyword>
<evidence type="ECO:0000313" key="2">
    <source>
        <dbReference type="EMBL" id="KAK1309376.1"/>
    </source>
</evidence>
<evidence type="ECO:0000256" key="1">
    <source>
        <dbReference type="SAM" id="MobiDB-lite"/>
    </source>
</evidence>
<organism evidence="2 3">
    <name type="scientific">Acorus calamus</name>
    <name type="common">Sweet flag</name>
    <dbReference type="NCBI Taxonomy" id="4465"/>
    <lineage>
        <taxon>Eukaryota</taxon>
        <taxon>Viridiplantae</taxon>
        <taxon>Streptophyta</taxon>
        <taxon>Embryophyta</taxon>
        <taxon>Tracheophyta</taxon>
        <taxon>Spermatophyta</taxon>
        <taxon>Magnoliopsida</taxon>
        <taxon>Liliopsida</taxon>
        <taxon>Acoraceae</taxon>
        <taxon>Acorus</taxon>
    </lineage>
</organism>
<dbReference type="AlphaFoldDB" id="A0AAV9E878"/>
<sequence length="151" mass="16752">MQQHWSYHPTTLASQSIPGDVGCNEGGLQVLNHSPSNTASTDKEFDPDVDDVFDPKNMEKICQLFGVRWVVKKLPGQPGSYRVGSIEVVKWNDVHPSTLSSITDCGFTYEDVKVLNHPPSDDAIGSVVTILKLLELSNEELNWNTIPIFVK</sequence>
<dbReference type="Proteomes" id="UP001180020">
    <property type="component" value="Unassembled WGS sequence"/>
</dbReference>
<reference evidence="2" key="2">
    <citation type="submission" date="2023-06" db="EMBL/GenBank/DDBJ databases">
        <authorList>
            <person name="Ma L."/>
            <person name="Liu K.-W."/>
            <person name="Li Z."/>
            <person name="Hsiao Y.-Y."/>
            <person name="Qi Y."/>
            <person name="Fu T."/>
            <person name="Tang G."/>
            <person name="Zhang D."/>
            <person name="Sun W.-H."/>
            <person name="Liu D.-K."/>
            <person name="Li Y."/>
            <person name="Chen G.-Z."/>
            <person name="Liu X.-D."/>
            <person name="Liao X.-Y."/>
            <person name="Jiang Y.-T."/>
            <person name="Yu X."/>
            <person name="Hao Y."/>
            <person name="Huang J."/>
            <person name="Zhao X.-W."/>
            <person name="Ke S."/>
            <person name="Chen Y.-Y."/>
            <person name="Wu W.-L."/>
            <person name="Hsu J.-L."/>
            <person name="Lin Y.-F."/>
            <person name="Huang M.-D."/>
            <person name="Li C.-Y."/>
            <person name="Huang L."/>
            <person name="Wang Z.-W."/>
            <person name="Zhao X."/>
            <person name="Zhong W.-Y."/>
            <person name="Peng D.-H."/>
            <person name="Ahmad S."/>
            <person name="Lan S."/>
            <person name="Zhang J.-S."/>
            <person name="Tsai W.-C."/>
            <person name="Van De Peer Y."/>
            <person name="Liu Z.-J."/>
        </authorList>
    </citation>
    <scope>NUCLEOTIDE SEQUENCE</scope>
    <source>
        <strain evidence="2">CP</strain>
        <tissue evidence="2">Leaves</tissue>
    </source>
</reference>
<reference evidence="2" key="1">
    <citation type="journal article" date="2023" name="Nat. Commun.">
        <title>Diploid and tetraploid genomes of Acorus and the evolution of monocots.</title>
        <authorList>
            <person name="Ma L."/>
            <person name="Liu K.W."/>
            <person name="Li Z."/>
            <person name="Hsiao Y.Y."/>
            <person name="Qi Y."/>
            <person name="Fu T."/>
            <person name="Tang G.D."/>
            <person name="Zhang D."/>
            <person name="Sun W.H."/>
            <person name="Liu D.K."/>
            <person name="Li Y."/>
            <person name="Chen G.Z."/>
            <person name="Liu X.D."/>
            <person name="Liao X.Y."/>
            <person name="Jiang Y.T."/>
            <person name="Yu X."/>
            <person name="Hao Y."/>
            <person name="Huang J."/>
            <person name="Zhao X.W."/>
            <person name="Ke S."/>
            <person name="Chen Y.Y."/>
            <person name="Wu W.L."/>
            <person name="Hsu J.L."/>
            <person name="Lin Y.F."/>
            <person name="Huang M.D."/>
            <person name="Li C.Y."/>
            <person name="Huang L."/>
            <person name="Wang Z.W."/>
            <person name="Zhao X."/>
            <person name="Zhong W.Y."/>
            <person name="Peng D.H."/>
            <person name="Ahmad S."/>
            <person name="Lan S."/>
            <person name="Zhang J.S."/>
            <person name="Tsai W.C."/>
            <person name="Van de Peer Y."/>
            <person name="Liu Z.J."/>
        </authorList>
    </citation>
    <scope>NUCLEOTIDE SEQUENCE</scope>
    <source>
        <strain evidence="2">CP</strain>
    </source>
</reference>
<evidence type="ECO:0000313" key="3">
    <source>
        <dbReference type="Proteomes" id="UP001180020"/>
    </source>
</evidence>
<accession>A0AAV9E878</accession>
<gene>
    <name evidence="2" type="ORF">QJS10_CPA09g01169</name>
</gene>
<name>A0AAV9E878_ACOCL</name>
<dbReference type="EMBL" id="JAUJYO010000009">
    <property type="protein sequence ID" value="KAK1309376.1"/>
    <property type="molecule type" value="Genomic_DNA"/>
</dbReference>
<comment type="caution">
    <text evidence="2">The sequence shown here is derived from an EMBL/GenBank/DDBJ whole genome shotgun (WGS) entry which is preliminary data.</text>
</comment>
<feature type="region of interest" description="Disordered" evidence="1">
    <location>
        <begin position="24"/>
        <end position="46"/>
    </location>
</feature>
<proteinExistence type="predicted"/>